<keyword evidence="4" id="KW-0934">Plastid</keyword>
<dbReference type="GO" id="GO:0008237">
    <property type="term" value="F:metallopeptidase activity"/>
    <property type="evidence" value="ECO:0007669"/>
    <property type="project" value="UniProtKB-KW"/>
</dbReference>
<dbReference type="InterPro" id="IPR044838">
    <property type="entry name" value="EGY1-like"/>
</dbReference>
<keyword evidence="9 12" id="KW-1133">Transmembrane helix</keyword>
<name>A0A251SHJ9_HELAN</name>
<evidence type="ECO:0000256" key="6">
    <source>
        <dbReference type="ARBA" id="ARBA00022692"/>
    </source>
</evidence>
<evidence type="ECO:0000256" key="4">
    <source>
        <dbReference type="ARBA" id="ARBA00022640"/>
    </source>
</evidence>
<evidence type="ECO:0000256" key="11">
    <source>
        <dbReference type="ARBA" id="ARBA00023136"/>
    </source>
</evidence>
<evidence type="ECO:0000256" key="5">
    <source>
        <dbReference type="ARBA" id="ARBA00022670"/>
    </source>
</evidence>
<evidence type="ECO:0000256" key="9">
    <source>
        <dbReference type="ARBA" id="ARBA00022989"/>
    </source>
</evidence>
<feature type="transmembrane region" description="Helical" evidence="12">
    <location>
        <begin position="31"/>
        <end position="53"/>
    </location>
</feature>
<comment type="similarity">
    <text evidence="2">Belongs to the peptidase M50B family.</text>
</comment>
<evidence type="ECO:0000256" key="1">
    <source>
        <dbReference type="ARBA" id="ARBA00004508"/>
    </source>
</evidence>
<evidence type="ECO:0000313" key="13">
    <source>
        <dbReference type="EMBL" id="OTF98316.1"/>
    </source>
</evidence>
<dbReference type="EMBL" id="CM007903">
    <property type="protein sequence ID" value="OTF98316.1"/>
    <property type="molecule type" value="Genomic_DNA"/>
</dbReference>
<accession>A0A251SHJ9</accession>
<dbReference type="PANTHER" id="PTHR31412">
    <property type="entry name" value="ZINC METALLOPROTEASE EGY1"/>
    <property type="match status" value="1"/>
</dbReference>
<keyword evidence="10" id="KW-0482">Metalloprotease</keyword>
<keyword evidence="3" id="KW-0150">Chloroplast</keyword>
<sequence length="147" mass="16330">MLVIITLGSFGAITQFKSILPDRKTKVDISLAGPFVGSALSLSMFVVGLLLSLKPETTAVMVQVPSMPFQGSLLLGLFSRATLGYTYIFLLHNIARCWKMYSHAHDYNINCISINRKNLWNLEVSDQCFDIIDMKPSNIEDLTVVSV</sequence>
<proteinExistence type="inferred from homology"/>
<dbReference type="GO" id="GO:0006508">
    <property type="term" value="P:proteolysis"/>
    <property type="evidence" value="ECO:0007669"/>
    <property type="project" value="UniProtKB-KW"/>
</dbReference>
<evidence type="ECO:0000256" key="7">
    <source>
        <dbReference type="ARBA" id="ARBA00022801"/>
    </source>
</evidence>
<evidence type="ECO:0000256" key="2">
    <source>
        <dbReference type="ARBA" id="ARBA00007931"/>
    </source>
</evidence>
<keyword evidence="7" id="KW-0378">Hydrolase</keyword>
<dbReference type="PANTHER" id="PTHR31412:SF0">
    <property type="entry name" value="ZINC METALLOPROTEASE EGY1, CHLOROPLASTIC-RELATED"/>
    <property type="match status" value="1"/>
</dbReference>
<keyword evidence="14" id="KW-1185">Reference proteome</keyword>
<dbReference type="STRING" id="4232.A0A251SHJ9"/>
<dbReference type="AlphaFoldDB" id="A0A251SHJ9"/>
<evidence type="ECO:0000256" key="3">
    <source>
        <dbReference type="ARBA" id="ARBA00022528"/>
    </source>
</evidence>
<keyword evidence="5" id="KW-0645">Protease</keyword>
<keyword evidence="8" id="KW-0809">Transit peptide</keyword>
<protein>
    <submittedName>
        <fullName evidence="13">Uncharacterized protein</fullName>
    </submittedName>
</protein>
<comment type="subcellular location">
    <subcellularLocation>
        <location evidence="1">Plastid</location>
        <location evidence="1">Chloroplast membrane</location>
        <topology evidence="1">Multi-pass membrane protein</topology>
    </subcellularLocation>
</comment>
<feature type="transmembrane region" description="Helical" evidence="12">
    <location>
        <begin position="73"/>
        <end position="91"/>
    </location>
</feature>
<keyword evidence="6 12" id="KW-0812">Transmembrane</keyword>
<dbReference type="Proteomes" id="UP000215914">
    <property type="component" value="Chromosome 14"/>
</dbReference>
<evidence type="ECO:0000256" key="12">
    <source>
        <dbReference type="SAM" id="Phobius"/>
    </source>
</evidence>
<evidence type="ECO:0000256" key="8">
    <source>
        <dbReference type="ARBA" id="ARBA00022946"/>
    </source>
</evidence>
<dbReference type="GO" id="GO:0031969">
    <property type="term" value="C:chloroplast membrane"/>
    <property type="evidence" value="ECO:0007669"/>
    <property type="project" value="UniProtKB-SubCell"/>
</dbReference>
<organism evidence="13 14">
    <name type="scientific">Helianthus annuus</name>
    <name type="common">Common sunflower</name>
    <dbReference type="NCBI Taxonomy" id="4232"/>
    <lineage>
        <taxon>Eukaryota</taxon>
        <taxon>Viridiplantae</taxon>
        <taxon>Streptophyta</taxon>
        <taxon>Embryophyta</taxon>
        <taxon>Tracheophyta</taxon>
        <taxon>Spermatophyta</taxon>
        <taxon>Magnoliopsida</taxon>
        <taxon>eudicotyledons</taxon>
        <taxon>Gunneridae</taxon>
        <taxon>Pentapetalae</taxon>
        <taxon>asterids</taxon>
        <taxon>campanulids</taxon>
        <taxon>Asterales</taxon>
        <taxon>Asteraceae</taxon>
        <taxon>Asteroideae</taxon>
        <taxon>Heliantheae alliance</taxon>
        <taxon>Heliantheae</taxon>
        <taxon>Helianthus</taxon>
    </lineage>
</organism>
<dbReference type="InParanoid" id="A0A251SHJ9"/>
<keyword evidence="11 12" id="KW-0472">Membrane</keyword>
<evidence type="ECO:0000256" key="10">
    <source>
        <dbReference type="ARBA" id="ARBA00023049"/>
    </source>
</evidence>
<evidence type="ECO:0000313" key="14">
    <source>
        <dbReference type="Proteomes" id="UP000215914"/>
    </source>
</evidence>
<reference evidence="14" key="1">
    <citation type="journal article" date="2017" name="Nature">
        <title>The sunflower genome provides insights into oil metabolism, flowering and Asterid evolution.</title>
        <authorList>
            <person name="Badouin H."/>
            <person name="Gouzy J."/>
            <person name="Grassa C.J."/>
            <person name="Murat F."/>
            <person name="Staton S.E."/>
            <person name="Cottret L."/>
            <person name="Lelandais-Briere C."/>
            <person name="Owens G.L."/>
            <person name="Carrere S."/>
            <person name="Mayjonade B."/>
            <person name="Legrand L."/>
            <person name="Gill N."/>
            <person name="Kane N.C."/>
            <person name="Bowers J.E."/>
            <person name="Hubner S."/>
            <person name="Bellec A."/>
            <person name="Berard A."/>
            <person name="Berges H."/>
            <person name="Blanchet N."/>
            <person name="Boniface M.C."/>
            <person name="Brunel D."/>
            <person name="Catrice O."/>
            <person name="Chaidir N."/>
            <person name="Claudel C."/>
            <person name="Donnadieu C."/>
            <person name="Faraut T."/>
            <person name="Fievet G."/>
            <person name="Helmstetter N."/>
            <person name="King M."/>
            <person name="Knapp S.J."/>
            <person name="Lai Z."/>
            <person name="Le Paslier M.C."/>
            <person name="Lippi Y."/>
            <person name="Lorenzon L."/>
            <person name="Mandel J.R."/>
            <person name="Marage G."/>
            <person name="Marchand G."/>
            <person name="Marquand E."/>
            <person name="Bret-Mestries E."/>
            <person name="Morien E."/>
            <person name="Nambeesan S."/>
            <person name="Nguyen T."/>
            <person name="Pegot-Espagnet P."/>
            <person name="Pouilly N."/>
            <person name="Raftis F."/>
            <person name="Sallet E."/>
            <person name="Schiex T."/>
            <person name="Thomas J."/>
            <person name="Vandecasteele C."/>
            <person name="Vares D."/>
            <person name="Vear F."/>
            <person name="Vautrin S."/>
            <person name="Crespi M."/>
            <person name="Mangin B."/>
            <person name="Burke J.M."/>
            <person name="Salse J."/>
            <person name="Munos S."/>
            <person name="Vincourt P."/>
            <person name="Rieseberg L.H."/>
            <person name="Langlade N.B."/>
        </authorList>
    </citation>
    <scope>NUCLEOTIDE SEQUENCE [LARGE SCALE GENOMIC DNA]</scope>
    <source>
        <strain evidence="14">cv. SF193</strain>
    </source>
</reference>
<gene>
    <name evidence="13" type="ORF">HannXRQ_Chr14g0444291</name>
</gene>